<gene>
    <name evidence="2" type="ordered locus">Ecym_3377</name>
</gene>
<accession>G8JRU5</accession>
<dbReference type="Proteomes" id="UP000006790">
    <property type="component" value="Chromosome 3"/>
</dbReference>
<feature type="transmembrane region" description="Helical" evidence="1">
    <location>
        <begin position="15"/>
        <end position="33"/>
    </location>
</feature>
<dbReference type="RefSeq" id="XP_003645681.1">
    <property type="nucleotide sequence ID" value="XM_003645633.1"/>
</dbReference>
<dbReference type="AlphaFoldDB" id="G8JRU5"/>
<keyword evidence="3" id="KW-1185">Reference proteome</keyword>
<keyword evidence="1" id="KW-0812">Transmembrane</keyword>
<evidence type="ECO:0000313" key="2">
    <source>
        <dbReference type="EMBL" id="AET38864.1"/>
    </source>
</evidence>
<dbReference type="HOGENOM" id="CLU_2291699_0_0_1"/>
<keyword evidence="1" id="KW-0472">Membrane</keyword>
<proteinExistence type="predicted"/>
<name>G8JRU5_ERECY</name>
<dbReference type="EMBL" id="CP002499">
    <property type="protein sequence ID" value="AET38864.1"/>
    <property type="molecule type" value="Genomic_DNA"/>
</dbReference>
<keyword evidence="1" id="KW-1133">Transmembrane helix</keyword>
<reference evidence="3" key="1">
    <citation type="journal article" date="2012" name="G3 (Bethesda)">
        <title>Pichia sorbitophila, an interspecies yeast hybrid reveals early steps of genome resolution following polyploidization.</title>
        <authorList>
            <person name="Leh Louis V."/>
            <person name="Despons L."/>
            <person name="Friedrich A."/>
            <person name="Martin T."/>
            <person name="Durrens P."/>
            <person name="Casaregola S."/>
            <person name="Neuveglise C."/>
            <person name="Fairhead C."/>
            <person name="Marck C."/>
            <person name="Cruz J.A."/>
            <person name="Straub M.L."/>
            <person name="Kugler V."/>
            <person name="Sacerdot C."/>
            <person name="Uzunov Z."/>
            <person name="Thierry A."/>
            <person name="Weiss S."/>
            <person name="Bleykasten C."/>
            <person name="De Montigny J."/>
            <person name="Jacques N."/>
            <person name="Jung P."/>
            <person name="Lemaire M."/>
            <person name="Mallet S."/>
            <person name="Morel G."/>
            <person name="Richard G.F."/>
            <person name="Sarkar A."/>
            <person name="Savel G."/>
            <person name="Schacherer J."/>
            <person name="Seret M.L."/>
            <person name="Talla E."/>
            <person name="Samson G."/>
            <person name="Jubin C."/>
            <person name="Poulain J."/>
            <person name="Vacherie B."/>
            <person name="Barbe V."/>
            <person name="Pelletier E."/>
            <person name="Sherman D.J."/>
            <person name="Westhof E."/>
            <person name="Weissenbach J."/>
            <person name="Baret P.V."/>
            <person name="Wincker P."/>
            <person name="Gaillardin C."/>
            <person name="Dujon B."/>
            <person name="Souciet J.L."/>
        </authorList>
    </citation>
    <scope>NUCLEOTIDE SEQUENCE [LARGE SCALE GENOMIC DNA]</scope>
    <source>
        <strain evidence="3">CBS 270.75 / DBVPG 7215 / KCTC 17166 / NRRL Y-17582</strain>
    </source>
</reference>
<evidence type="ECO:0000256" key="1">
    <source>
        <dbReference type="SAM" id="Phobius"/>
    </source>
</evidence>
<dbReference type="InParanoid" id="G8JRU5"/>
<protein>
    <submittedName>
        <fullName evidence="2">Uncharacterized protein</fullName>
    </submittedName>
</protein>
<dbReference type="KEGG" id="erc:Ecym_3377"/>
<dbReference type="GeneID" id="11471021"/>
<sequence>MNSSKCVIYYYSRRWWWWCLSVCPLMSNLLFWFRHITRAYLMVWKRFGNKIVTIAAATKNINVTVHYERKARAFCLFSPHMLEAWGGEIKVDGMIIKQRTQ</sequence>
<organism evidence="2 3">
    <name type="scientific">Eremothecium cymbalariae (strain CBS 270.75 / DBVPG 7215 / KCTC 17166 / NRRL Y-17582)</name>
    <name type="common">Yeast</name>
    <dbReference type="NCBI Taxonomy" id="931890"/>
    <lineage>
        <taxon>Eukaryota</taxon>
        <taxon>Fungi</taxon>
        <taxon>Dikarya</taxon>
        <taxon>Ascomycota</taxon>
        <taxon>Saccharomycotina</taxon>
        <taxon>Saccharomycetes</taxon>
        <taxon>Saccharomycetales</taxon>
        <taxon>Saccharomycetaceae</taxon>
        <taxon>Eremothecium</taxon>
    </lineage>
</organism>
<evidence type="ECO:0000313" key="3">
    <source>
        <dbReference type="Proteomes" id="UP000006790"/>
    </source>
</evidence>